<reference evidence="9" key="1">
    <citation type="journal article" date="2019" name="Int. J. Syst. Evol. Microbiol.">
        <title>The Global Catalogue of Microorganisms (GCM) 10K type strain sequencing project: providing services to taxonomists for standard genome sequencing and annotation.</title>
        <authorList>
            <consortium name="The Broad Institute Genomics Platform"/>
            <consortium name="The Broad Institute Genome Sequencing Center for Infectious Disease"/>
            <person name="Wu L."/>
            <person name="Ma J."/>
        </authorList>
    </citation>
    <scope>NUCLEOTIDE SEQUENCE [LARGE SCALE GENOMIC DNA]</scope>
    <source>
        <strain evidence="9">CGMCC 4.7466</strain>
    </source>
</reference>
<accession>A0ABV9T4C9</accession>
<dbReference type="Proteomes" id="UP001595818">
    <property type="component" value="Unassembled WGS sequence"/>
</dbReference>
<dbReference type="SUPFAM" id="SSF88946">
    <property type="entry name" value="Sigma2 domain of RNA polymerase sigma factors"/>
    <property type="match status" value="1"/>
</dbReference>
<keyword evidence="5" id="KW-0472">Membrane</keyword>
<comment type="similarity">
    <text evidence="1">Belongs to the sigma-70 factor family. ECF subfamily.</text>
</comment>
<dbReference type="InterPro" id="IPR036388">
    <property type="entry name" value="WH-like_DNA-bd_sf"/>
</dbReference>
<evidence type="ECO:0000256" key="5">
    <source>
        <dbReference type="SAM" id="Phobius"/>
    </source>
</evidence>
<feature type="domain" description="RNA polymerase sigma factor 70 region 4 type 2" evidence="7">
    <location>
        <begin position="117"/>
        <end position="166"/>
    </location>
</feature>
<evidence type="ECO:0000256" key="3">
    <source>
        <dbReference type="ARBA" id="ARBA00023082"/>
    </source>
</evidence>
<keyword evidence="5" id="KW-1133">Transmembrane helix</keyword>
<dbReference type="EMBL" id="JBHSJJ010000010">
    <property type="protein sequence ID" value="MFC4873463.1"/>
    <property type="molecule type" value="Genomic_DNA"/>
</dbReference>
<dbReference type="SUPFAM" id="SSF88659">
    <property type="entry name" value="Sigma3 and sigma4 domains of RNA polymerase sigma factors"/>
    <property type="match status" value="1"/>
</dbReference>
<keyword evidence="9" id="KW-1185">Reference proteome</keyword>
<keyword evidence="3" id="KW-0731">Sigma factor</keyword>
<dbReference type="InterPro" id="IPR007627">
    <property type="entry name" value="RNA_pol_sigma70_r2"/>
</dbReference>
<dbReference type="NCBIfam" id="TIGR02937">
    <property type="entry name" value="sigma70-ECF"/>
    <property type="match status" value="1"/>
</dbReference>
<evidence type="ECO:0000256" key="4">
    <source>
        <dbReference type="ARBA" id="ARBA00023163"/>
    </source>
</evidence>
<sequence>MDNFTGAFNFKNQAAFKALFDQYYTPLTRYALRFLADPAVAEEIVQDLFIYLWEHKDELKVNGPVKAYLYRAVKNRAINYLKSKSHHLHQNMQDIDAVHHLDHEADQTLRVRELNELLEKVFRTLPVQTASIFVMSRQGGMSHSEIAQELSISKKGVEYHVGSALKVIREVLKKYGYLIAIVLFLKIVLFFSRVVPDFFVLGI</sequence>
<keyword evidence="4" id="KW-0804">Transcription</keyword>
<dbReference type="Pfam" id="PF04542">
    <property type="entry name" value="Sigma70_r2"/>
    <property type="match status" value="1"/>
</dbReference>
<dbReference type="Pfam" id="PF08281">
    <property type="entry name" value="Sigma70_r4_2"/>
    <property type="match status" value="1"/>
</dbReference>
<dbReference type="Gene3D" id="1.10.10.10">
    <property type="entry name" value="Winged helix-like DNA-binding domain superfamily/Winged helix DNA-binding domain"/>
    <property type="match status" value="1"/>
</dbReference>
<dbReference type="InterPro" id="IPR013249">
    <property type="entry name" value="RNA_pol_sigma70_r4_t2"/>
</dbReference>
<dbReference type="InterPro" id="IPR013325">
    <property type="entry name" value="RNA_pol_sigma_r2"/>
</dbReference>
<evidence type="ECO:0000259" key="6">
    <source>
        <dbReference type="Pfam" id="PF04542"/>
    </source>
</evidence>
<evidence type="ECO:0000256" key="2">
    <source>
        <dbReference type="ARBA" id="ARBA00023015"/>
    </source>
</evidence>
<name>A0ABV9T4C9_9BACT</name>
<comment type="caution">
    <text evidence="8">The sequence shown here is derived from an EMBL/GenBank/DDBJ whole genome shotgun (WGS) entry which is preliminary data.</text>
</comment>
<feature type="domain" description="RNA polymerase sigma-70 region 2" evidence="6">
    <location>
        <begin position="19"/>
        <end position="85"/>
    </location>
</feature>
<keyword evidence="2" id="KW-0805">Transcription regulation</keyword>
<dbReference type="InterPro" id="IPR013324">
    <property type="entry name" value="RNA_pol_sigma_r3/r4-like"/>
</dbReference>
<evidence type="ECO:0000259" key="7">
    <source>
        <dbReference type="Pfam" id="PF08281"/>
    </source>
</evidence>
<evidence type="ECO:0000313" key="8">
    <source>
        <dbReference type="EMBL" id="MFC4873463.1"/>
    </source>
</evidence>
<proteinExistence type="inferred from homology"/>
<feature type="transmembrane region" description="Helical" evidence="5">
    <location>
        <begin position="175"/>
        <end position="195"/>
    </location>
</feature>
<gene>
    <name evidence="8" type="ORF">ACFPFU_17305</name>
</gene>
<organism evidence="8 9">
    <name type="scientific">Negadavirga shengliensis</name>
    <dbReference type="NCBI Taxonomy" id="1389218"/>
    <lineage>
        <taxon>Bacteria</taxon>
        <taxon>Pseudomonadati</taxon>
        <taxon>Bacteroidota</taxon>
        <taxon>Cytophagia</taxon>
        <taxon>Cytophagales</taxon>
        <taxon>Cyclobacteriaceae</taxon>
        <taxon>Negadavirga</taxon>
    </lineage>
</organism>
<evidence type="ECO:0000313" key="9">
    <source>
        <dbReference type="Proteomes" id="UP001595818"/>
    </source>
</evidence>
<dbReference type="InterPro" id="IPR014284">
    <property type="entry name" value="RNA_pol_sigma-70_dom"/>
</dbReference>
<evidence type="ECO:0000256" key="1">
    <source>
        <dbReference type="ARBA" id="ARBA00010641"/>
    </source>
</evidence>
<dbReference type="RefSeq" id="WP_377066343.1">
    <property type="nucleotide sequence ID" value="NZ_JBHSJJ010000010.1"/>
</dbReference>
<keyword evidence="5" id="KW-0812">Transmembrane</keyword>
<dbReference type="InterPro" id="IPR039425">
    <property type="entry name" value="RNA_pol_sigma-70-like"/>
</dbReference>
<dbReference type="PANTHER" id="PTHR43133">
    <property type="entry name" value="RNA POLYMERASE ECF-TYPE SIGMA FACTO"/>
    <property type="match status" value="1"/>
</dbReference>
<dbReference type="Gene3D" id="1.10.1740.10">
    <property type="match status" value="1"/>
</dbReference>
<dbReference type="PANTHER" id="PTHR43133:SF46">
    <property type="entry name" value="RNA POLYMERASE SIGMA-70 FACTOR ECF SUBFAMILY"/>
    <property type="match status" value="1"/>
</dbReference>
<dbReference type="NCBIfam" id="TIGR02985">
    <property type="entry name" value="Sig70_bacteroi1"/>
    <property type="match status" value="1"/>
</dbReference>
<protein>
    <submittedName>
        <fullName evidence="8">RNA polymerase sigma-70 factor</fullName>
    </submittedName>
</protein>
<dbReference type="InterPro" id="IPR014327">
    <property type="entry name" value="RNA_pol_sigma70_bacteroid"/>
</dbReference>